<dbReference type="Proteomes" id="UP000257109">
    <property type="component" value="Unassembled WGS sequence"/>
</dbReference>
<gene>
    <name evidence="1" type="ORF">CR513_08161</name>
</gene>
<reference evidence="1" key="1">
    <citation type="submission" date="2018-05" db="EMBL/GenBank/DDBJ databases">
        <title>Draft genome of Mucuna pruriens seed.</title>
        <authorList>
            <person name="Nnadi N.E."/>
            <person name="Vos R."/>
            <person name="Hasami M.H."/>
            <person name="Devisetty U.K."/>
            <person name="Aguiy J.C."/>
        </authorList>
    </citation>
    <scope>NUCLEOTIDE SEQUENCE [LARGE SCALE GENOMIC DNA]</scope>
    <source>
        <strain evidence="1">JCA_2017</strain>
    </source>
</reference>
<dbReference type="EMBL" id="QJKJ01001416">
    <property type="protein sequence ID" value="RDY07714.1"/>
    <property type="molecule type" value="Genomic_DNA"/>
</dbReference>
<proteinExistence type="predicted"/>
<protein>
    <submittedName>
        <fullName evidence="1">Uncharacterized protein</fullName>
    </submittedName>
</protein>
<evidence type="ECO:0000313" key="2">
    <source>
        <dbReference type="Proteomes" id="UP000257109"/>
    </source>
</evidence>
<name>A0A371HYF4_MUCPR</name>
<comment type="caution">
    <text evidence="1">The sequence shown here is derived from an EMBL/GenBank/DDBJ whole genome shotgun (WGS) entry which is preliminary data.</text>
</comment>
<evidence type="ECO:0000313" key="1">
    <source>
        <dbReference type="EMBL" id="RDY07714.1"/>
    </source>
</evidence>
<organism evidence="1 2">
    <name type="scientific">Mucuna pruriens</name>
    <name type="common">Velvet bean</name>
    <name type="synonym">Dolichos pruriens</name>
    <dbReference type="NCBI Taxonomy" id="157652"/>
    <lineage>
        <taxon>Eukaryota</taxon>
        <taxon>Viridiplantae</taxon>
        <taxon>Streptophyta</taxon>
        <taxon>Embryophyta</taxon>
        <taxon>Tracheophyta</taxon>
        <taxon>Spermatophyta</taxon>
        <taxon>Magnoliopsida</taxon>
        <taxon>eudicotyledons</taxon>
        <taxon>Gunneridae</taxon>
        <taxon>Pentapetalae</taxon>
        <taxon>rosids</taxon>
        <taxon>fabids</taxon>
        <taxon>Fabales</taxon>
        <taxon>Fabaceae</taxon>
        <taxon>Papilionoideae</taxon>
        <taxon>50 kb inversion clade</taxon>
        <taxon>NPAAA clade</taxon>
        <taxon>indigoferoid/millettioid clade</taxon>
        <taxon>Phaseoleae</taxon>
        <taxon>Mucuna</taxon>
    </lineage>
</organism>
<keyword evidence="2" id="KW-1185">Reference proteome</keyword>
<sequence length="68" mass="7810">MKFRVSQKVLLFNSRLKFIAVELEDENTNNTFHVNGYQIKLFHEGPTPIVGEMENISLMELALSNDTP</sequence>
<dbReference type="AlphaFoldDB" id="A0A371HYF4"/>
<feature type="non-terminal residue" evidence="1">
    <location>
        <position position="1"/>
    </location>
</feature>
<accession>A0A371HYF4</accession>